<evidence type="ECO:0000313" key="4">
    <source>
        <dbReference type="EMBL" id="PFX21674.1"/>
    </source>
</evidence>
<dbReference type="STRING" id="50429.A0A2B4RTA7"/>
<evidence type="ECO:0000256" key="3">
    <source>
        <dbReference type="PROSITE-ProRule" id="PRU00023"/>
    </source>
</evidence>
<keyword evidence="2 3" id="KW-0040">ANK repeat</keyword>
<proteinExistence type="predicted"/>
<feature type="repeat" description="ANK" evidence="3">
    <location>
        <begin position="171"/>
        <end position="203"/>
    </location>
</feature>
<dbReference type="Pfam" id="PF12796">
    <property type="entry name" value="Ank_2"/>
    <property type="match status" value="1"/>
</dbReference>
<dbReference type="Gene3D" id="1.25.40.20">
    <property type="entry name" value="Ankyrin repeat-containing domain"/>
    <property type="match status" value="1"/>
</dbReference>
<keyword evidence="5" id="KW-1185">Reference proteome</keyword>
<dbReference type="SMART" id="SM00248">
    <property type="entry name" value="ANK"/>
    <property type="match status" value="4"/>
</dbReference>
<dbReference type="InterPro" id="IPR036770">
    <property type="entry name" value="Ankyrin_rpt-contain_sf"/>
</dbReference>
<dbReference type="PROSITE" id="PS50088">
    <property type="entry name" value="ANK_REPEAT"/>
    <property type="match status" value="2"/>
</dbReference>
<accession>A0A2B4RTA7</accession>
<dbReference type="PANTHER" id="PTHR24198">
    <property type="entry name" value="ANKYRIN REPEAT AND PROTEIN KINASE DOMAIN-CONTAINING PROTEIN"/>
    <property type="match status" value="1"/>
</dbReference>
<dbReference type="Proteomes" id="UP000225706">
    <property type="component" value="Unassembled WGS sequence"/>
</dbReference>
<dbReference type="OrthoDB" id="19014at2759"/>
<keyword evidence="1" id="KW-0677">Repeat</keyword>
<dbReference type="EMBL" id="LSMT01000267">
    <property type="protein sequence ID" value="PFX21674.1"/>
    <property type="molecule type" value="Genomic_DNA"/>
</dbReference>
<gene>
    <name evidence="4" type="primary">CTTNBP2</name>
    <name evidence="4" type="ORF">AWC38_SpisGene13818</name>
</gene>
<protein>
    <submittedName>
        <fullName evidence="4">Cortactin-binding protein 2</fullName>
    </submittedName>
</protein>
<organism evidence="4 5">
    <name type="scientific">Stylophora pistillata</name>
    <name type="common">Smooth cauliflower coral</name>
    <dbReference type="NCBI Taxonomy" id="50429"/>
    <lineage>
        <taxon>Eukaryota</taxon>
        <taxon>Metazoa</taxon>
        <taxon>Cnidaria</taxon>
        <taxon>Anthozoa</taxon>
        <taxon>Hexacorallia</taxon>
        <taxon>Scleractinia</taxon>
        <taxon>Astrocoeniina</taxon>
        <taxon>Pocilloporidae</taxon>
        <taxon>Stylophora</taxon>
    </lineage>
</organism>
<reference evidence="5" key="1">
    <citation type="journal article" date="2017" name="bioRxiv">
        <title>Comparative analysis of the genomes of Stylophora pistillata and Acropora digitifera provides evidence for extensive differences between species of corals.</title>
        <authorList>
            <person name="Voolstra C.R."/>
            <person name="Li Y."/>
            <person name="Liew Y.J."/>
            <person name="Baumgarten S."/>
            <person name="Zoccola D."/>
            <person name="Flot J.-F."/>
            <person name="Tambutte S."/>
            <person name="Allemand D."/>
            <person name="Aranda M."/>
        </authorList>
    </citation>
    <scope>NUCLEOTIDE SEQUENCE [LARGE SCALE GENOMIC DNA]</scope>
</reference>
<evidence type="ECO:0000256" key="1">
    <source>
        <dbReference type="ARBA" id="ARBA00022737"/>
    </source>
</evidence>
<evidence type="ECO:0000313" key="5">
    <source>
        <dbReference type="Proteomes" id="UP000225706"/>
    </source>
</evidence>
<dbReference type="SUPFAM" id="SSF48403">
    <property type="entry name" value="Ankyrin repeat"/>
    <property type="match status" value="1"/>
</dbReference>
<name>A0A2B4RTA7_STYPI</name>
<dbReference type="AlphaFoldDB" id="A0A2B4RTA7"/>
<sequence>MRNGKRQLVLSRFTSKELAKTQRRGMAENMISQQSKRRQLLSETDANVFPPGSSLYPKTSVISRAASTPEIPLENRTFIRENSTEEKDACKRKYSRPRSVSFHPDIRLYYAATTNDLDEVKMLIESGMADMNATNPAEGATALHGASYEGSLECVRYLLEKGAKVNLSDDDGWTPLHAAVCGKKRKCVDLLLKANCDPFAETLDGLTPFQMAIEMGNDKLLRQFVTRFSSLMKDESVPESLV</sequence>
<comment type="caution">
    <text evidence="4">The sequence shown here is derived from an EMBL/GenBank/DDBJ whole genome shotgun (WGS) entry which is preliminary data.</text>
</comment>
<dbReference type="PROSITE" id="PS50297">
    <property type="entry name" value="ANK_REP_REGION"/>
    <property type="match status" value="1"/>
</dbReference>
<dbReference type="InterPro" id="IPR002110">
    <property type="entry name" value="Ankyrin_rpt"/>
</dbReference>
<dbReference type="PANTHER" id="PTHR24198:SF165">
    <property type="entry name" value="ANKYRIN REPEAT-CONTAINING PROTEIN-RELATED"/>
    <property type="match status" value="1"/>
</dbReference>
<feature type="repeat" description="ANK" evidence="3">
    <location>
        <begin position="138"/>
        <end position="170"/>
    </location>
</feature>
<evidence type="ECO:0000256" key="2">
    <source>
        <dbReference type="ARBA" id="ARBA00023043"/>
    </source>
</evidence>